<name>A0A4Y2MTR8_ARAVE</name>
<organism evidence="1 2">
    <name type="scientific">Araneus ventricosus</name>
    <name type="common">Orbweaver spider</name>
    <name type="synonym">Epeira ventricosa</name>
    <dbReference type="NCBI Taxonomy" id="182803"/>
    <lineage>
        <taxon>Eukaryota</taxon>
        <taxon>Metazoa</taxon>
        <taxon>Ecdysozoa</taxon>
        <taxon>Arthropoda</taxon>
        <taxon>Chelicerata</taxon>
        <taxon>Arachnida</taxon>
        <taxon>Araneae</taxon>
        <taxon>Araneomorphae</taxon>
        <taxon>Entelegynae</taxon>
        <taxon>Araneoidea</taxon>
        <taxon>Araneidae</taxon>
        <taxon>Araneus</taxon>
    </lineage>
</organism>
<comment type="caution">
    <text evidence="1">The sequence shown here is derived from an EMBL/GenBank/DDBJ whole genome shotgun (WGS) entry which is preliminary data.</text>
</comment>
<proteinExistence type="predicted"/>
<dbReference type="EMBL" id="BGPR01124798">
    <property type="protein sequence ID" value="GBN30561.1"/>
    <property type="molecule type" value="Genomic_DNA"/>
</dbReference>
<protein>
    <submittedName>
        <fullName evidence="1">Uncharacterized protein</fullName>
    </submittedName>
</protein>
<gene>
    <name evidence="1" type="ORF">AVEN_8884_1</name>
</gene>
<sequence length="88" mass="9748">MSIFVYALKFPRMSPSRAPWISSHHNSNLFPILGGTCLNLDIHHKAVPIRLEGFLADRFHLQPIKFSGSFTGRVAPTVSPSPRGNPIP</sequence>
<reference evidence="1 2" key="1">
    <citation type="journal article" date="2019" name="Sci. Rep.">
        <title>Orb-weaving spider Araneus ventricosus genome elucidates the spidroin gene catalogue.</title>
        <authorList>
            <person name="Kono N."/>
            <person name="Nakamura H."/>
            <person name="Ohtoshi R."/>
            <person name="Moran D.A.P."/>
            <person name="Shinohara A."/>
            <person name="Yoshida Y."/>
            <person name="Fujiwara M."/>
            <person name="Mori M."/>
            <person name="Tomita M."/>
            <person name="Arakawa K."/>
        </authorList>
    </citation>
    <scope>NUCLEOTIDE SEQUENCE [LARGE SCALE GENOMIC DNA]</scope>
</reference>
<accession>A0A4Y2MTR8</accession>
<evidence type="ECO:0000313" key="1">
    <source>
        <dbReference type="EMBL" id="GBN30561.1"/>
    </source>
</evidence>
<evidence type="ECO:0000313" key="2">
    <source>
        <dbReference type="Proteomes" id="UP000499080"/>
    </source>
</evidence>
<keyword evidence="2" id="KW-1185">Reference proteome</keyword>
<dbReference type="Proteomes" id="UP000499080">
    <property type="component" value="Unassembled WGS sequence"/>
</dbReference>
<dbReference type="AlphaFoldDB" id="A0A4Y2MTR8"/>